<dbReference type="Proteomes" id="UP001214603">
    <property type="component" value="Chromosome 6"/>
</dbReference>
<evidence type="ECO:0000313" key="3">
    <source>
        <dbReference type="Proteomes" id="UP001214603"/>
    </source>
</evidence>
<dbReference type="SUPFAM" id="SSF89957">
    <property type="entry name" value="MTH1187/YkoF-like"/>
    <property type="match status" value="1"/>
</dbReference>
<evidence type="ECO:0000256" key="1">
    <source>
        <dbReference type="SAM" id="MobiDB-lite"/>
    </source>
</evidence>
<dbReference type="AlphaFoldDB" id="A0AAF0E0J5"/>
<dbReference type="InterPro" id="IPR029756">
    <property type="entry name" value="MTH1187/YkoF-like"/>
</dbReference>
<evidence type="ECO:0000313" key="2">
    <source>
        <dbReference type="EMBL" id="WFD04058.1"/>
    </source>
</evidence>
<proteinExistence type="predicted"/>
<sequence length="89" mass="10137">MSTPELYAVAYYIAECQRVLDGLASEGIRYEVQYCHEAVHAMGVERIATDIRLGTRTDKPAHQEWSEGLTENQRKRESVLRRLGGKEQA</sequence>
<name>A0AAF0E0J5_9BASI</name>
<feature type="region of interest" description="Disordered" evidence="1">
    <location>
        <begin position="58"/>
        <end position="89"/>
    </location>
</feature>
<organism evidence="2 3">
    <name type="scientific">Malassezia obtusa</name>
    <dbReference type="NCBI Taxonomy" id="76774"/>
    <lineage>
        <taxon>Eukaryota</taxon>
        <taxon>Fungi</taxon>
        <taxon>Dikarya</taxon>
        <taxon>Basidiomycota</taxon>
        <taxon>Ustilaginomycotina</taxon>
        <taxon>Malasseziomycetes</taxon>
        <taxon>Malasseziales</taxon>
        <taxon>Malasseziaceae</taxon>
        <taxon>Malassezia</taxon>
    </lineage>
</organism>
<keyword evidence="3" id="KW-1185">Reference proteome</keyword>
<accession>A0AAF0E0J5</accession>
<feature type="compositionally biased region" description="Basic and acidic residues" evidence="1">
    <location>
        <begin position="72"/>
        <end position="89"/>
    </location>
</feature>
<reference evidence="2" key="1">
    <citation type="submission" date="2023-03" db="EMBL/GenBank/DDBJ databases">
        <title>Mating type loci evolution in Malassezia.</title>
        <authorList>
            <person name="Coelho M.A."/>
        </authorList>
    </citation>
    <scope>NUCLEOTIDE SEQUENCE</scope>
    <source>
        <strain evidence="2">CBS 7876</strain>
    </source>
</reference>
<dbReference type="Gene3D" id="3.30.70.930">
    <property type="match status" value="1"/>
</dbReference>
<dbReference type="EMBL" id="CP119939">
    <property type="protein sequence ID" value="WFD04058.1"/>
    <property type="molecule type" value="Genomic_DNA"/>
</dbReference>
<gene>
    <name evidence="2" type="primary">ECM15</name>
    <name evidence="2" type="ORF">MOBT1_002757</name>
</gene>
<protein>
    <submittedName>
        <fullName evidence="2">UPF0045 protein M15</fullName>
    </submittedName>
</protein>